<proteinExistence type="predicted"/>
<evidence type="ECO:0000313" key="2">
    <source>
        <dbReference type="Proteomes" id="UP001454036"/>
    </source>
</evidence>
<protein>
    <submittedName>
        <fullName evidence="1">Uncharacterized protein</fullName>
    </submittedName>
</protein>
<comment type="caution">
    <text evidence="1">The sequence shown here is derived from an EMBL/GenBank/DDBJ whole genome shotgun (WGS) entry which is preliminary data.</text>
</comment>
<dbReference type="Proteomes" id="UP001454036">
    <property type="component" value="Unassembled WGS sequence"/>
</dbReference>
<gene>
    <name evidence="1" type="ORF">LIER_27388</name>
</gene>
<reference evidence="1 2" key="1">
    <citation type="submission" date="2024-01" db="EMBL/GenBank/DDBJ databases">
        <title>The complete chloroplast genome sequence of Lithospermum erythrorhizon: insights into the phylogenetic relationship among Boraginaceae species and the maternal lineages of purple gromwells.</title>
        <authorList>
            <person name="Okada T."/>
            <person name="Watanabe K."/>
        </authorList>
    </citation>
    <scope>NUCLEOTIDE SEQUENCE [LARGE SCALE GENOMIC DNA]</scope>
</reference>
<name>A0AAV3RF77_LITER</name>
<dbReference type="EMBL" id="BAABME010008804">
    <property type="protein sequence ID" value="GAA0173878.1"/>
    <property type="molecule type" value="Genomic_DNA"/>
</dbReference>
<accession>A0AAV3RF77</accession>
<organism evidence="1 2">
    <name type="scientific">Lithospermum erythrorhizon</name>
    <name type="common">Purple gromwell</name>
    <name type="synonym">Lithospermum officinale var. erythrorhizon</name>
    <dbReference type="NCBI Taxonomy" id="34254"/>
    <lineage>
        <taxon>Eukaryota</taxon>
        <taxon>Viridiplantae</taxon>
        <taxon>Streptophyta</taxon>
        <taxon>Embryophyta</taxon>
        <taxon>Tracheophyta</taxon>
        <taxon>Spermatophyta</taxon>
        <taxon>Magnoliopsida</taxon>
        <taxon>eudicotyledons</taxon>
        <taxon>Gunneridae</taxon>
        <taxon>Pentapetalae</taxon>
        <taxon>asterids</taxon>
        <taxon>lamiids</taxon>
        <taxon>Boraginales</taxon>
        <taxon>Boraginaceae</taxon>
        <taxon>Boraginoideae</taxon>
        <taxon>Lithospermeae</taxon>
        <taxon>Lithospermum</taxon>
    </lineage>
</organism>
<keyword evidence="2" id="KW-1185">Reference proteome</keyword>
<dbReference type="AlphaFoldDB" id="A0AAV3RF77"/>
<sequence>MPTVEAVEPYYPKLVKEFVYNMTEDRDDPAGPNFQKHAQSHAVLKPIAYPNMFCNILESQKEDILTAEDVEGPASGFITIGPKLMQGTHIADIPQVTAESGGAS</sequence>
<evidence type="ECO:0000313" key="1">
    <source>
        <dbReference type="EMBL" id="GAA0173878.1"/>
    </source>
</evidence>